<evidence type="ECO:0000313" key="4">
    <source>
        <dbReference type="EMBL" id="SNR61902.1"/>
    </source>
</evidence>
<organism evidence="4 5">
    <name type="scientific">Humidesulfovibrio mexicanus</name>
    <dbReference type="NCBI Taxonomy" id="147047"/>
    <lineage>
        <taxon>Bacteria</taxon>
        <taxon>Pseudomonadati</taxon>
        <taxon>Thermodesulfobacteriota</taxon>
        <taxon>Desulfovibrionia</taxon>
        <taxon>Desulfovibrionales</taxon>
        <taxon>Desulfovibrionaceae</taxon>
        <taxon>Humidesulfovibrio</taxon>
    </lineage>
</organism>
<keyword evidence="5" id="KW-1185">Reference proteome</keyword>
<feature type="transmembrane region" description="Helical" evidence="2">
    <location>
        <begin position="120"/>
        <end position="139"/>
    </location>
</feature>
<dbReference type="PANTHER" id="PTHR41542:SF1">
    <property type="entry name" value="BLL5807 PROTEIN"/>
    <property type="match status" value="1"/>
</dbReference>
<feature type="domain" description="Tim44-like" evidence="3">
    <location>
        <begin position="195"/>
        <end position="326"/>
    </location>
</feature>
<proteinExistence type="predicted"/>
<dbReference type="EMBL" id="FZOC01000001">
    <property type="protein sequence ID" value="SNR61902.1"/>
    <property type="molecule type" value="Genomic_DNA"/>
</dbReference>
<dbReference type="Proteomes" id="UP000198324">
    <property type="component" value="Unassembled WGS sequence"/>
</dbReference>
<sequence length="329" mass="35024">MNVTTKTMSGLLAVVLTCGLLADFALAKRMGGGGSFGGKAGYSRSYAPRQTSPTSPTQPSPAARPMNQQQSAAPGAMSQQQRPSMFSRMGWGLGGFMAGGLLGSMLFGHGGMGWGAGGGIGMLDILLIGLVIFLGFKLLRRRAAAAPGTGPTGSASPDAYDRAEQSWGHLRSREDSAGGRNASPQPTGGFGVAPAADVVDGPAVPQGFNVHEFLEGAKTVYARLQHSWDRRDLDDIALFTTPEVLAEIRRQASAAPQPSKTELLLVNARLVEFREDNQDTVATVLFDVLMREDAAEERPKQVREVWHFSRPTADLSANWRLEGIQQLEG</sequence>
<evidence type="ECO:0000256" key="2">
    <source>
        <dbReference type="SAM" id="Phobius"/>
    </source>
</evidence>
<protein>
    <submittedName>
        <fullName evidence="4">Predicted lipid-binding transport protein, Tim44 family</fullName>
    </submittedName>
</protein>
<feature type="compositionally biased region" description="Low complexity" evidence="1">
    <location>
        <begin position="47"/>
        <end position="65"/>
    </location>
</feature>
<feature type="region of interest" description="Disordered" evidence="1">
    <location>
        <begin position="145"/>
        <end position="188"/>
    </location>
</feature>
<evidence type="ECO:0000259" key="3">
    <source>
        <dbReference type="SMART" id="SM00978"/>
    </source>
</evidence>
<keyword evidence="2" id="KW-0812">Transmembrane</keyword>
<feature type="region of interest" description="Disordered" evidence="1">
    <location>
        <begin position="45"/>
        <end position="81"/>
    </location>
</feature>
<dbReference type="InterPro" id="IPR032710">
    <property type="entry name" value="NTF2-like_dom_sf"/>
</dbReference>
<evidence type="ECO:0000313" key="5">
    <source>
        <dbReference type="Proteomes" id="UP000198324"/>
    </source>
</evidence>
<gene>
    <name evidence="4" type="ORF">SAMN04488503_0401</name>
</gene>
<dbReference type="AlphaFoldDB" id="A0A238XT61"/>
<dbReference type="PANTHER" id="PTHR41542">
    <property type="entry name" value="BLL5807 PROTEIN"/>
    <property type="match status" value="1"/>
</dbReference>
<dbReference type="SMART" id="SM00978">
    <property type="entry name" value="Tim44"/>
    <property type="match status" value="1"/>
</dbReference>
<dbReference type="InterPro" id="IPR007379">
    <property type="entry name" value="Tim44-like_dom"/>
</dbReference>
<feature type="compositionally biased region" description="Polar residues" evidence="1">
    <location>
        <begin position="66"/>
        <end position="81"/>
    </location>
</feature>
<keyword evidence="2" id="KW-1133">Transmembrane helix</keyword>
<dbReference type="Gene3D" id="3.10.450.240">
    <property type="match status" value="1"/>
</dbReference>
<dbReference type="OrthoDB" id="5297955at2"/>
<dbReference type="Pfam" id="PF04280">
    <property type="entry name" value="Tim44"/>
    <property type="match status" value="1"/>
</dbReference>
<reference evidence="4 5" key="1">
    <citation type="submission" date="2017-06" db="EMBL/GenBank/DDBJ databases">
        <authorList>
            <person name="Kim H.J."/>
            <person name="Triplett B.A."/>
        </authorList>
    </citation>
    <scope>NUCLEOTIDE SEQUENCE [LARGE SCALE GENOMIC DNA]</scope>
    <source>
        <strain evidence="4 5">DSM 13116</strain>
    </source>
</reference>
<evidence type="ECO:0000256" key="1">
    <source>
        <dbReference type="SAM" id="MobiDB-lite"/>
    </source>
</evidence>
<name>A0A238XT61_9BACT</name>
<accession>A0A238XT61</accession>
<feature type="transmembrane region" description="Helical" evidence="2">
    <location>
        <begin position="89"/>
        <end position="108"/>
    </location>
</feature>
<keyword evidence="2" id="KW-0472">Membrane</keyword>
<dbReference type="SUPFAM" id="SSF54427">
    <property type="entry name" value="NTF2-like"/>
    <property type="match status" value="1"/>
</dbReference>
<feature type="compositionally biased region" description="Low complexity" evidence="1">
    <location>
        <begin position="145"/>
        <end position="157"/>
    </location>
</feature>